<dbReference type="InterPro" id="IPR023395">
    <property type="entry name" value="MCP_dom_sf"/>
</dbReference>
<keyword evidence="4" id="KW-0677">Repeat</keyword>
<keyword evidence="5" id="KW-1000">Mitochondrion outer membrane</keyword>
<dbReference type="GO" id="GO:0005741">
    <property type="term" value="C:mitochondrial outer membrane"/>
    <property type="evidence" value="ECO:0007669"/>
    <property type="project" value="UniProtKB-SubCell"/>
</dbReference>
<proteinExistence type="inferred from homology"/>
<dbReference type="PANTHER" id="PTHR10780:SF18">
    <property type="entry name" value="LD43650P"/>
    <property type="match status" value="1"/>
</dbReference>
<keyword evidence="9" id="KW-0813">Transport</keyword>
<dbReference type="OrthoDB" id="10253709at2759"/>
<evidence type="ECO:0000313" key="11">
    <source>
        <dbReference type="Proteomes" id="UP001152795"/>
    </source>
</evidence>
<accession>A0A6S7L349</accession>
<protein>
    <submittedName>
        <fullName evidence="10">Mitochondrial carrier homolog 2</fullName>
    </submittedName>
</protein>
<dbReference type="Proteomes" id="UP001152795">
    <property type="component" value="Unassembled WGS sequence"/>
</dbReference>
<keyword evidence="6" id="KW-1133">Transmembrane helix</keyword>
<organism evidence="10 11">
    <name type="scientific">Paramuricea clavata</name>
    <name type="common">Red gorgonian</name>
    <name type="synonym">Violescent sea-whip</name>
    <dbReference type="NCBI Taxonomy" id="317549"/>
    <lineage>
        <taxon>Eukaryota</taxon>
        <taxon>Metazoa</taxon>
        <taxon>Cnidaria</taxon>
        <taxon>Anthozoa</taxon>
        <taxon>Octocorallia</taxon>
        <taxon>Malacalcyonacea</taxon>
        <taxon>Plexauridae</taxon>
        <taxon>Paramuricea</taxon>
    </lineage>
</organism>
<name>A0A6S7L349_PARCT</name>
<dbReference type="Gene3D" id="1.50.40.10">
    <property type="entry name" value="Mitochondrial carrier domain"/>
    <property type="match status" value="1"/>
</dbReference>
<dbReference type="SUPFAM" id="SSF103506">
    <property type="entry name" value="Mitochondrial carrier"/>
    <property type="match status" value="1"/>
</dbReference>
<reference evidence="10" key="1">
    <citation type="submission" date="2020-04" db="EMBL/GenBank/DDBJ databases">
        <authorList>
            <person name="Alioto T."/>
            <person name="Alioto T."/>
            <person name="Gomez Garrido J."/>
        </authorList>
    </citation>
    <scope>NUCLEOTIDE SEQUENCE</scope>
    <source>
        <strain evidence="10">A484AB</strain>
    </source>
</reference>
<gene>
    <name evidence="10" type="ORF">PACLA_8A004531</name>
</gene>
<dbReference type="Pfam" id="PF00153">
    <property type="entry name" value="Mito_carr"/>
    <property type="match status" value="1"/>
</dbReference>
<keyword evidence="7" id="KW-0496">Mitochondrion</keyword>
<comment type="caution">
    <text evidence="10">The sequence shown here is derived from an EMBL/GenBank/DDBJ whole genome shotgun (WGS) entry which is preliminary data.</text>
</comment>
<evidence type="ECO:0000256" key="6">
    <source>
        <dbReference type="ARBA" id="ARBA00022989"/>
    </source>
</evidence>
<sequence>MSIYLKVSFLIQTCYQSVSSVTSTIITYPLQVVSIRMIVQFVGREAKYTGTIQSLREIYSEEGISGLFAGLIPQLIGEIITLWIFRGLTFCVNKAVSSEIGEFKDLKVYTQQASRIIVSSLTYPFVLVANLMAVNKCRLEGTSKLPAFDSWTHCWRELRKQNLLWRGSSIFRRTSSTAVAGPLTLRKIL</sequence>
<dbReference type="AlphaFoldDB" id="A0A6S7L349"/>
<evidence type="ECO:0000256" key="9">
    <source>
        <dbReference type="RuleBase" id="RU000488"/>
    </source>
</evidence>
<dbReference type="PANTHER" id="PTHR10780">
    <property type="entry name" value="MITOCHONDRIAL CARRIER HOMOLOG"/>
    <property type="match status" value="1"/>
</dbReference>
<keyword evidence="8" id="KW-0472">Membrane</keyword>
<evidence type="ECO:0000256" key="2">
    <source>
        <dbReference type="ARBA" id="ARBA00006375"/>
    </source>
</evidence>
<dbReference type="PROSITE" id="PS50920">
    <property type="entry name" value="SOLCAR"/>
    <property type="match status" value="1"/>
</dbReference>
<evidence type="ECO:0000313" key="10">
    <source>
        <dbReference type="EMBL" id="CAB4034033.1"/>
    </source>
</evidence>
<keyword evidence="3 9" id="KW-0812">Transmembrane</keyword>
<dbReference type="EMBL" id="CACRXK020019757">
    <property type="protein sequence ID" value="CAB4034033.1"/>
    <property type="molecule type" value="Genomic_DNA"/>
</dbReference>
<evidence type="ECO:0000256" key="7">
    <source>
        <dbReference type="ARBA" id="ARBA00023128"/>
    </source>
</evidence>
<evidence type="ECO:0000256" key="5">
    <source>
        <dbReference type="ARBA" id="ARBA00022787"/>
    </source>
</evidence>
<evidence type="ECO:0000256" key="8">
    <source>
        <dbReference type="ARBA" id="ARBA00023136"/>
    </source>
</evidence>
<keyword evidence="11" id="KW-1185">Reference proteome</keyword>
<evidence type="ECO:0000256" key="1">
    <source>
        <dbReference type="ARBA" id="ARBA00004374"/>
    </source>
</evidence>
<comment type="similarity">
    <text evidence="2 9">Belongs to the mitochondrial carrier (TC 2.A.29) family.</text>
</comment>
<evidence type="ECO:0000256" key="3">
    <source>
        <dbReference type="ARBA" id="ARBA00022692"/>
    </source>
</evidence>
<evidence type="ECO:0000256" key="4">
    <source>
        <dbReference type="ARBA" id="ARBA00022737"/>
    </source>
</evidence>
<comment type="subcellular location">
    <subcellularLocation>
        <location evidence="1">Mitochondrion outer membrane</location>
        <topology evidence="1">Multi-pass membrane protein</topology>
    </subcellularLocation>
</comment>
<dbReference type="InterPro" id="IPR018108">
    <property type="entry name" value="MCP_transmembrane"/>
</dbReference>